<comment type="caution">
    <text evidence="1">The sequence shown here is derived from an EMBL/GenBank/DDBJ whole genome shotgun (WGS) entry which is preliminary data.</text>
</comment>
<proteinExistence type="predicted"/>
<name>A0ABT9WZF0_9BACI</name>
<keyword evidence="2" id="KW-1185">Reference proteome</keyword>
<reference evidence="1 2" key="1">
    <citation type="submission" date="2023-07" db="EMBL/GenBank/DDBJ databases">
        <title>Genomic Encyclopedia of Type Strains, Phase IV (KMG-IV): sequencing the most valuable type-strain genomes for metagenomic binning, comparative biology and taxonomic classification.</title>
        <authorList>
            <person name="Goeker M."/>
        </authorList>
    </citation>
    <scope>NUCLEOTIDE SEQUENCE [LARGE SCALE GENOMIC DNA]</scope>
    <source>
        <strain evidence="1 2">DSM 23837</strain>
    </source>
</reference>
<protein>
    <recommendedName>
        <fullName evidence="3">DUF2935 domain-containing protein</fullName>
    </recommendedName>
</protein>
<dbReference type="EMBL" id="JAUSTT010000051">
    <property type="protein sequence ID" value="MDQ0178561.1"/>
    <property type="molecule type" value="Genomic_DNA"/>
</dbReference>
<evidence type="ECO:0000313" key="2">
    <source>
        <dbReference type="Proteomes" id="UP001223586"/>
    </source>
</evidence>
<dbReference type="Proteomes" id="UP001223586">
    <property type="component" value="Unassembled WGS sequence"/>
</dbReference>
<gene>
    <name evidence="1" type="ORF">J2S08_004469</name>
</gene>
<dbReference type="RefSeq" id="WP_307233499.1">
    <property type="nucleotide sequence ID" value="NZ_JAUSTT010000051.1"/>
</dbReference>
<evidence type="ECO:0008006" key="3">
    <source>
        <dbReference type="Google" id="ProtNLM"/>
    </source>
</evidence>
<accession>A0ABT9WZF0</accession>
<dbReference type="Pfam" id="PF11155">
    <property type="entry name" value="DUF2935"/>
    <property type="match status" value="2"/>
</dbReference>
<dbReference type="InterPro" id="IPR021328">
    <property type="entry name" value="CotB-like"/>
</dbReference>
<evidence type="ECO:0000313" key="1">
    <source>
        <dbReference type="EMBL" id="MDQ0178561.1"/>
    </source>
</evidence>
<dbReference type="SUPFAM" id="SSF158430">
    <property type="entry name" value="Bacillus cereus metalloprotein-like"/>
    <property type="match status" value="2"/>
</dbReference>
<sequence length="266" mass="30876">MAPFVEKAVFEHLFWLRILGDHAQFILDSLSVKEKTDLQKAARLKRLFDQLLAEAKKVKTDEEAVVLAKEVLRPVAELKAFKLELIRKHLHKEVSIHLPPTFINHMVNELEEYERILSYLSKKETPPVFHELHHHLLWLLDASGHAGAIQDQLDATESRLKARSDAFVKHFNQFYLKAVEFTGYLRANIDRFPALNRMNLDVKLEMEMFQHFLQELLELDISAQVLGTFPVLMADHMFREECYYLMKLAESGDLEAPDCDPTKPSV</sequence>
<organism evidence="1 2">
    <name type="scientific">Bacillus chungangensis</name>
    <dbReference type="NCBI Taxonomy" id="587633"/>
    <lineage>
        <taxon>Bacteria</taxon>
        <taxon>Bacillati</taxon>
        <taxon>Bacillota</taxon>
        <taxon>Bacilli</taxon>
        <taxon>Bacillales</taxon>
        <taxon>Bacillaceae</taxon>
        <taxon>Bacillus</taxon>
    </lineage>
</organism>
<dbReference type="Gene3D" id="1.20.1260.120">
    <property type="entry name" value="Protein of unknown function DUF2935"/>
    <property type="match status" value="1"/>
</dbReference>